<sequence length="107" mass="12515">MEKKNIYDKIPLSLQEELFTDLFTSDKVRIERIVSDGHESNQEEWYDQKEGEWVILLEGKAGIRKYDGSIIDLKKGDYLFIPAHEKHQVAYTSKEPKAVWLAIFITV</sequence>
<dbReference type="InterPro" id="IPR011051">
    <property type="entry name" value="RmlC_Cupin_sf"/>
</dbReference>
<dbReference type="Gene3D" id="2.60.120.10">
    <property type="entry name" value="Jelly Rolls"/>
    <property type="match status" value="1"/>
</dbReference>
<proteinExistence type="predicted"/>
<dbReference type="InterPro" id="IPR013096">
    <property type="entry name" value="Cupin_2"/>
</dbReference>
<gene>
    <name evidence="2" type="ORF">BC781_103658</name>
</gene>
<dbReference type="CDD" id="cd06981">
    <property type="entry name" value="cupin_reut_a1446"/>
    <property type="match status" value="1"/>
</dbReference>
<keyword evidence="3" id="KW-1185">Reference proteome</keyword>
<dbReference type="AlphaFoldDB" id="A0A315Z9Z8"/>
<evidence type="ECO:0000313" key="3">
    <source>
        <dbReference type="Proteomes" id="UP000245535"/>
    </source>
</evidence>
<dbReference type="OrthoDB" id="9798585at2"/>
<reference evidence="2 3" key="1">
    <citation type="submission" date="2018-03" db="EMBL/GenBank/DDBJ databases">
        <title>Genomic Encyclopedia of Archaeal and Bacterial Type Strains, Phase II (KMG-II): from individual species to whole genera.</title>
        <authorList>
            <person name="Goeker M."/>
        </authorList>
    </citation>
    <scope>NUCLEOTIDE SEQUENCE [LARGE SCALE GENOMIC DNA]</scope>
    <source>
        <strain evidence="2 3">DSM 28229</strain>
    </source>
</reference>
<dbReference type="EMBL" id="QGDO01000003">
    <property type="protein sequence ID" value="PWJ42406.1"/>
    <property type="molecule type" value="Genomic_DNA"/>
</dbReference>
<evidence type="ECO:0000313" key="2">
    <source>
        <dbReference type="EMBL" id="PWJ42406.1"/>
    </source>
</evidence>
<accession>A0A315Z9Z8</accession>
<name>A0A315Z9Z8_SEDFL</name>
<dbReference type="Pfam" id="PF07883">
    <property type="entry name" value="Cupin_2"/>
    <property type="match status" value="1"/>
</dbReference>
<comment type="caution">
    <text evidence="2">The sequence shown here is derived from an EMBL/GenBank/DDBJ whole genome shotgun (WGS) entry which is preliminary data.</text>
</comment>
<evidence type="ECO:0000259" key="1">
    <source>
        <dbReference type="Pfam" id="PF07883"/>
    </source>
</evidence>
<dbReference type="Proteomes" id="UP000245535">
    <property type="component" value="Unassembled WGS sequence"/>
</dbReference>
<dbReference type="SUPFAM" id="SSF51182">
    <property type="entry name" value="RmlC-like cupins"/>
    <property type="match status" value="1"/>
</dbReference>
<dbReference type="RefSeq" id="WP_109619332.1">
    <property type="nucleotide sequence ID" value="NZ_QGDO01000003.1"/>
</dbReference>
<protein>
    <submittedName>
        <fullName evidence="2">Cupin 2 domain-containing protein</fullName>
    </submittedName>
</protein>
<dbReference type="InterPro" id="IPR014710">
    <property type="entry name" value="RmlC-like_jellyroll"/>
</dbReference>
<feature type="domain" description="Cupin type-2" evidence="1">
    <location>
        <begin position="40"/>
        <end position="104"/>
    </location>
</feature>
<organism evidence="2 3">
    <name type="scientific">Sediminitomix flava</name>
    <dbReference type="NCBI Taxonomy" id="379075"/>
    <lineage>
        <taxon>Bacteria</taxon>
        <taxon>Pseudomonadati</taxon>
        <taxon>Bacteroidota</taxon>
        <taxon>Cytophagia</taxon>
        <taxon>Cytophagales</taxon>
        <taxon>Flammeovirgaceae</taxon>
        <taxon>Sediminitomix</taxon>
    </lineage>
</organism>